<dbReference type="AlphaFoldDB" id="A0A421B2E3"/>
<evidence type="ECO:0000313" key="2">
    <source>
        <dbReference type="Proteomes" id="UP000282454"/>
    </source>
</evidence>
<dbReference type="OrthoDB" id="3639464at2"/>
<dbReference type="Proteomes" id="UP000282454">
    <property type="component" value="Unassembled WGS sequence"/>
</dbReference>
<protein>
    <submittedName>
        <fullName evidence="1">Uncharacterized protein</fullName>
    </submittedName>
</protein>
<evidence type="ECO:0000313" key="1">
    <source>
        <dbReference type="EMBL" id="RLK58466.1"/>
    </source>
</evidence>
<name>A0A421B2E3_9PSEU</name>
<comment type="caution">
    <text evidence="1">The sequence shown here is derived from an EMBL/GenBank/DDBJ whole genome shotgun (WGS) entry which is preliminary data.</text>
</comment>
<organism evidence="1 2">
    <name type="scientific">Actinokineospora cianjurensis</name>
    <dbReference type="NCBI Taxonomy" id="585224"/>
    <lineage>
        <taxon>Bacteria</taxon>
        <taxon>Bacillati</taxon>
        <taxon>Actinomycetota</taxon>
        <taxon>Actinomycetes</taxon>
        <taxon>Pseudonocardiales</taxon>
        <taxon>Pseudonocardiaceae</taxon>
        <taxon>Actinokineospora</taxon>
    </lineage>
</organism>
<gene>
    <name evidence="1" type="ORF">CLV68_4572</name>
</gene>
<dbReference type="RefSeq" id="WP_147460133.1">
    <property type="nucleotide sequence ID" value="NZ_RCDD01000003.1"/>
</dbReference>
<proteinExistence type="predicted"/>
<sequence>MAVIRPDLTVLNLLLENAGTGWARRGDLRASFRDLTTTLGSPDFGLGTTEESTLWLLDTPAGPAQLHNWLGGSYFLRSPDSVAAWQIQAPGDGVLPWIYKVVTGSTTGFPDSVRDLAFGAGREELTQAYLNYLRGRERAVSQLLHEGDLVGNRRIAAAKLWQQLLSTLLTLGTALGPHLPLHPGRFVEAPTSLSDALNQSAMEAPLPPWHDRARRDEHVATVRALASARVPDRRVTPAGSAAR</sequence>
<keyword evidence="2" id="KW-1185">Reference proteome</keyword>
<dbReference type="EMBL" id="RCDD01000003">
    <property type="protein sequence ID" value="RLK58466.1"/>
    <property type="molecule type" value="Genomic_DNA"/>
</dbReference>
<reference evidence="1 2" key="1">
    <citation type="submission" date="2018-10" db="EMBL/GenBank/DDBJ databases">
        <title>Genomic Encyclopedia of Archaeal and Bacterial Type Strains, Phase II (KMG-II): from individual species to whole genera.</title>
        <authorList>
            <person name="Goeker M."/>
        </authorList>
    </citation>
    <scope>NUCLEOTIDE SEQUENCE [LARGE SCALE GENOMIC DNA]</scope>
    <source>
        <strain evidence="1 2">DSM 45657</strain>
    </source>
</reference>
<accession>A0A421B2E3</accession>